<evidence type="ECO:0000313" key="2">
    <source>
        <dbReference type="EMBL" id="PSR78738.1"/>
    </source>
</evidence>
<keyword evidence="1" id="KW-0732">Signal</keyword>
<evidence type="ECO:0000313" key="3">
    <source>
        <dbReference type="Proteomes" id="UP000241462"/>
    </source>
</evidence>
<dbReference type="Proteomes" id="UP000241462">
    <property type="component" value="Unassembled WGS sequence"/>
</dbReference>
<feature type="chain" id="PRO_5015442408" evidence="1">
    <location>
        <begin position="24"/>
        <end position="758"/>
    </location>
</feature>
<name>A0A2T2ZX11_9PEZI</name>
<keyword evidence="3" id="KW-1185">Reference proteome</keyword>
<dbReference type="AlphaFoldDB" id="A0A2T2ZX11"/>
<gene>
    <name evidence="2" type="ORF">BD289DRAFT_485885</name>
</gene>
<proteinExistence type="predicted"/>
<sequence length="758" mass="76931">MLWLAKAPSCLLLVSLGFSLVGAQTETVYFTQVQTIYTACECLRTLPTGSTMSLSVETIVSGISASSPMMAPPTGPPTTLTGTFPSFTALSISAVVSSTSPPAGVITSPPASAATIASAVSLSNGLAPLLASSPVTSTSISNVSSTSPAGSVGTGPPTSIQVLSSTLIPTAAFSELTTSGIPESLSVNPSLVTSKAALDSSAALISFGTTSPAVFSTVLPLGMSLGTSSAVLTTYSTVSLSSASLTGVTLLAPRSPTSCFTLPTPAASMDLIAIAVVPLDDFDLSNPVILSLGNNGTVPQYMSALASGNPYVLDLSPGNAITGQLGLQIPGEDALVFDGSGMSLYTGNCSAVTQVLVNNFYDQLGSMAGAAPPASASLARRQTHPTGSVFNVQVAVDTYVQTPQSNPNLTFGDSPCTFQGTSAGSATSQITWTCIYPPPVGGAVSCASALDAWPSAMNLPSVSPGNTTEVLATLEPFLSMAGDSVLDLFPGSDPALGLAFKFMRQVKAAASDAVGSVGTSACEVAHAFDSDDLVLEDSGPLGTQTLGSFMTAPPPSLVINLAATATAAIVALPPRKANPTDTFLKQIATDFKSIYGAFTHWLHGLPILGGLFPPNGAIGMQKTGAPPLGLMLTEAVFTTTSSNGITTSSVNRFDVPTVTVTHILGDGWFHPSIYTVGTGSLQARDSNAPVAGGVVNPAPVLSANEVGASILRQRDQHVVNVDTPDFVVDGEKLSREHRGKHVVTATTTITLFNATSRG</sequence>
<reference evidence="2 3" key="1">
    <citation type="journal article" date="2018" name="Mycol. Prog.">
        <title>Coniella lustricola, a new species from submerged detritus.</title>
        <authorList>
            <person name="Raudabaugh D.B."/>
            <person name="Iturriaga T."/>
            <person name="Carver A."/>
            <person name="Mondo S."/>
            <person name="Pangilinan J."/>
            <person name="Lipzen A."/>
            <person name="He G."/>
            <person name="Amirebrahimi M."/>
            <person name="Grigoriev I.V."/>
            <person name="Miller A.N."/>
        </authorList>
    </citation>
    <scope>NUCLEOTIDE SEQUENCE [LARGE SCALE GENOMIC DNA]</scope>
    <source>
        <strain evidence="2 3">B22-T-1</strain>
    </source>
</reference>
<dbReference type="InParanoid" id="A0A2T2ZX11"/>
<accession>A0A2T2ZX11</accession>
<dbReference type="STRING" id="2025994.A0A2T2ZX11"/>
<dbReference type="EMBL" id="KZ678594">
    <property type="protein sequence ID" value="PSR78738.1"/>
    <property type="molecule type" value="Genomic_DNA"/>
</dbReference>
<evidence type="ECO:0000256" key="1">
    <source>
        <dbReference type="SAM" id="SignalP"/>
    </source>
</evidence>
<protein>
    <submittedName>
        <fullName evidence="2">Uncharacterized protein</fullName>
    </submittedName>
</protein>
<feature type="signal peptide" evidence="1">
    <location>
        <begin position="1"/>
        <end position="23"/>
    </location>
</feature>
<organism evidence="2 3">
    <name type="scientific">Coniella lustricola</name>
    <dbReference type="NCBI Taxonomy" id="2025994"/>
    <lineage>
        <taxon>Eukaryota</taxon>
        <taxon>Fungi</taxon>
        <taxon>Dikarya</taxon>
        <taxon>Ascomycota</taxon>
        <taxon>Pezizomycotina</taxon>
        <taxon>Sordariomycetes</taxon>
        <taxon>Sordariomycetidae</taxon>
        <taxon>Diaporthales</taxon>
        <taxon>Schizoparmaceae</taxon>
        <taxon>Coniella</taxon>
    </lineage>
</organism>
<dbReference type="OrthoDB" id="5394947at2759"/>